<dbReference type="AlphaFoldDB" id="A0A1Y0EC60"/>
<evidence type="ECO:0000259" key="5">
    <source>
        <dbReference type="Pfam" id="PF07992"/>
    </source>
</evidence>
<keyword evidence="3" id="KW-0274">FAD</keyword>
<accession>A0A1Y0EC60</accession>
<keyword evidence="4 6" id="KW-0560">Oxidoreductase</keyword>
<dbReference type="GO" id="GO:0003955">
    <property type="term" value="F:NAD(P)H dehydrogenase (quinone) activity"/>
    <property type="evidence" value="ECO:0007669"/>
    <property type="project" value="TreeGrafter"/>
</dbReference>
<dbReference type="RefSeq" id="WP_087207808.1">
    <property type="nucleotide sequence ID" value="NZ_CP021431.1"/>
</dbReference>
<dbReference type="PANTHER" id="PTHR42913">
    <property type="entry name" value="APOPTOSIS-INDUCING FACTOR 1"/>
    <property type="match status" value="1"/>
</dbReference>
<dbReference type="Proteomes" id="UP000195273">
    <property type="component" value="Chromosome"/>
</dbReference>
<evidence type="ECO:0000313" key="7">
    <source>
        <dbReference type="Proteomes" id="UP000195273"/>
    </source>
</evidence>
<keyword evidence="7" id="KW-1185">Reference proteome</keyword>
<keyword evidence="2" id="KW-0285">Flavoprotein</keyword>
<feature type="domain" description="FAD/NAD(P)-binding" evidence="5">
    <location>
        <begin position="3"/>
        <end position="210"/>
    </location>
</feature>
<dbReference type="GO" id="GO:0019646">
    <property type="term" value="P:aerobic electron transport chain"/>
    <property type="evidence" value="ECO:0007669"/>
    <property type="project" value="TreeGrafter"/>
</dbReference>
<dbReference type="Gene3D" id="3.50.50.100">
    <property type="match status" value="1"/>
</dbReference>
<dbReference type="InterPro" id="IPR023753">
    <property type="entry name" value="FAD/NAD-binding_dom"/>
</dbReference>
<organism evidence="6 7">
    <name type="scientific">Yoonia vestfoldensis</name>
    <dbReference type="NCBI Taxonomy" id="245188"/>
    <lineage>
        <taxon>Bacteria</taxon>
        <taxon>Pseudomonadati</taxon>
        <taxon>Pseudomonadota</taxon>
        <taxon>Alphaproteobacteria</taxon>
        <taxon>Rhodobacterales</taxon>
        <taxon>Paracoccaceae</taxon>
        <taxon>Yoonia</taxon>
    </lineage>
</organism>
<dbReference type="SUPFAM" id="SSF51905">
    <property type="entry name" value="FAD/NAD(P)-binding domain"/>
    <property type="match status" value="2"/>
</dbReference>
<dbReference type="OrthoDB" id="9767928at2"/>
<evidence type="ECO:0000313" key="6">
    <source>
        <dbReference type="EMBL" id="ARU01196.1"/>
    </source>
</evidence>
<comment type="cofactor">
    <cofactor evidence="1">
        <name>FAD</name>
        <dbReference type="ChEBI" id="CHEBI:57692"/>
    </cofactor>
</comment>
<evidence type="ECO:0000256" key="2">
    <source>
        <dbReference type="ARBA" id="ARBA00022630"/>
    </source>
</evidence>
<dbReference type="EMBL" id="CP021431">
    <property type="protein sequence ID" value="ARU01196.1"/>
    <property type="molecule type" value="Genomic_DNA"/>
</dbReference>
<dbReference type="InterPro" id="IPR051169">
    <property type="entry name" value="NADH-Q_oxidoreductase"/>
</dbReference>
<evidence type="ECO:0000256" key="4">
    <source>
        <dbReference type="ARBA" id="ARBA00023002"/>
    </source>
</evidence>
<evidence type="ECO:0000256" key="1">
    <source>
        <dbReference type="ARBA" id="ARBA00001974"/>
    </source>
</evidence>
<proteinExistence type="predicted"/>
<name>A0A1Y0EC60_9RHOB</name>
<reference evidence="6 7" key="1">
    <citation type="submission" date="2017-05" db="EMBL/GenBank/DDBJ databases">
        <title>Genome Sequence of Loktanella vestfoldensis Strain SMR4r Isolated from a Culture of the Diatom Skeletonema marinoi.</title>
        <authorList>
            <person name="Topel M."/>
            <person name="Pinder M.I.M."/>
            <person name="Johansson O.N."/>
            <person name="Kourtchenko O."/>
            <person name="Godhe A."/>
            <person name="Clarke A.K."/>
        </authorList>
    </citation>
    <scope>NUCLEOTIDE SEQUENCE [LARGE SCALE GENOMIC DNA]</scope>
    <source>
        <strain evidence="6 7">SMR4r</strain>
    </source>
</reference>
<dbReference type="Pfam" id="PF07992">
    <property type="entry name" value="Pyr_redox_2"/>
    <property type="match status" value="1"/>
</dbReference>
<evidence type="ECO:0000256" key="3">
    <source>
        <dbReference type="ARBA" id="ARBA00022827"/>
    </source>
</evidence>
<dbReference type="KEGG" id="lvs:LOKVESSMR4R_01883"/>
<dbReference type="InterPro" id="IPR036188">
    <property type="entry name" value="FAD/NAD-bd_sf"/>
</dbReference>
<dbReference type="PRINTS" id="PR00368">
    <property type="entry name" value="FADPNR"/>
</dbReference>
<dbReference type="EC" id="1.6.5.12" evidence="6"/>
<protein>
    <submittedName>
        <fullName evidence="6">Demethylphylloquinone reductase NdbB</fullName>
        <ecNumber evidence="6">1.6.5.12</ecNumber>
    </submittedName>
</protein>
<dbReference type="PANTHER" id="PTHR42913:SF9">
    <property type="entry name" value="SLR1591 PROTEIN"/>
    <property type="match status" value="1"/>
</dbReference>
<sequence length="355" mass="37648">MKRLVLIGAGLAHLEVLRRLAMTPLPETEIILITKDRQAVYAGMLPGVVAGHYAPAQMTVDAAGLARAAKVGFRQGAISGLDLARSEVILDDATRLGFSILSLNTGAWPRDIGLDRSLPVLKIKPAPAFVDALQDWEDQVSPGAPVGVVGGGAAGIELALALAHRWGDSRPAPILIERSGLRLDRIPAAARRPLRRHLARAGIAVHTAATAPHLALAINAAGAAPPDWLAQTGLARNTLGYLAIGPSLQVAGQDHIFASGDVASMADHPRAKAGVFAVRQGPVLFANLQRALAGEPLLAHRPQSDWLSLIGTGPKHAIATRNGIALQGRWAWRIKDINDRSYLARYRALLEKDMP</sequence>
<gene>
    <name evidence="6" type="primary">ndbB</name>
    <name evidence="6" type="ORF">LOKVESSMR4R_01883</name>
</gene>